<organism evidence="4 5">
    <name type="scientific">Bellilinea caldifistulae</name>
    <dbReference type="NCBI Taxonomy" id="360411"/>
    <lineage>
        <taxon>Bacteria</taxon>
        <taxon>Bacillati</taxon>
        <taxon>Chloroflexota</taxon>
        <taxon>Anaerolineae</taxon>
        <taxon>Anaerolineales</taxon>
        <taxon>Anaerolineaceae</taxon>
        <taxon>Bellilinea</taxon>
    </lineage>
</organism>
<dbReference type="PANTHER" id="PTHR36450:SF1">
    <property type="entry name" value="THIOREDOXIN"/>
    <property type="match status" value="1"/>
</dbReference>
<dbReference type="Pfam" id="PF13192">
    <property type="entry name" value="Thioredoxin_3"/>
    <property type="match status" value="1"/>
</dbReference>
<proteinExistence type="predicted"/>
<dbReference type="PIRSF" id="PIRSF037031">
    <property type="entry name" value="Redox_disulphide_2"/>
    <property type="match status" value="1"/>
</dbReference>
<dbReference type="NCBIfam" id="TIGR00412">
    <property type="entry name" value="redox_disulf_2"/>
    <property type="match status" value="1"/>
</dbReference>
<keyword evidence="5" id="KW-1185">Reference proteome</keyword>
<name>A0A0P6X0V0_9CHLR</name>
<sequence>MLNIKILGVGCANCKRLEAVTREVVATLGIEAEFEKVTNHADIMQYPILATPGLVIEGKVVSYGRIPSKAEIENWLKEAVKTN</sequence>
<dbReference type="SUPFAM" id="SSF52833">
    <property type="entry name" value="Thioredoxin-like"/>
    <property type="match status" value="1"/>
</dbReference>
<reference evidence="4 5" key="1">
    <citation type="submission" date="2015-07" db="EMBL/GenBank/DDBJ databases">
        <title>Draft genome of Bellilinea caldifistulae DSM 17877.</title>
        <authorList>
            <person name="Hemp J."/>
            <person name="Ward L.M."/>
            <person name="Pace L.A."/>
            <person name="Fischer W.W."/>
        </authorList>
    </citation>
    <scope>NUCLEOTIDE SEQUENCE [LARGE SCALE GENOMIC DNA]</scope>
    <source>
        <strain evidence="4 5">GOMI-1</strain>
    </source>
</reference>
<protein>
    <submittedName>
        <fullName evidence="4">Glutaredoxin</fullName>
    </submittedName>
</protein>
<evidence type="ECO:0000259" key="3">
    <source>
        <dbReference type="Pfam" id="PF13192"/>
    </source>
</evidence>
<feature type="active site" description="Nucleophile" evidence="1">
    <location>
        <position position="14"/>
    </location>
</feature>
<gene>
    <name evidence="4" type="ORF">AC812_11620</name>
</gene>
<dbReference type="Gene3D" id="3.40.30.10">
    <property type="entry name" value="Glutaredoxin"/>
    <property type="match status" value="1"/>
</dbReference>
<evidence type="ECO:0000256" key="1">
    <source>
        <dbReference type="PIRSR" id="PIRSR037031-50"/>
    </source>
</evidence>
<dbReference type="PANTHER" id="PTHR36450">
    <property type="entry name" value="THIOREDOXIN"/>
    <property type="match status" value="1"/>
</dbReference>
<dbReference type="STRING" id="360411.AC812_11620"/>
<dbReference type="RefSeq" id="WP_061918658.1">
    <property type="nucleotide sequence ID" value="NZ_DF967971.1"/>
</dbReference>
<feature type="domain" description="Thioredoxin-like fold" evidence="3">
    <location>
        <begin position="3"/>
        <end position="77"/>
    </location>
</feature>
<dbReference type="Proteomes" id="UP000050514">
    <property type="component" value="Unassembled WGS sequence"/>
</dbReference>
<dbReference type="AlphaFoldDB" id="A0A0P6X0V0"/>
<feature type="active site" description="Nucleophile" evidence="1">
    <location>
        <position position="11"/>
    </location>
</feature>
<feature type="disulfide bond" description="Redox-active" evidence="2">
    <location>
        <begin position="11"/>
        <end position="14"/>
    </location>
</feature>
<accession>A0A0P6X0V0</accession>
<keyword evidence="2" id="KW-1015">Disulfide bond</keyword>
<dbReference type="OrthoDB" id="9800630at2"/>
<keyword evidence="2" id="KW-0676">Redox-active center</keyword>
<dbReference type="InterPro" id="IPR005243">
    <property type="entry name" value="THIRX-like_proc"/>
</dbReference>
<dbReference type="EMBL" id="LGHJ01000017">
    <property type="protein sequence ID" value="KPL74464.1"/>
    <property type="molecule type" value="Genomic_DNA"/>
</dbReference>
<evidence type="ECO:0000313" key="5">
    <source>
        <dbReference type="Proteomes" id="UP000050514"/>
    </source>
</evidence>
<evidence type="ECO:0000256" key="2">
    <source>
        <dbReference type="PIRSR" id="PIRSR037031-51"/>
    </source>
</evidence>
<dbReference type="InterPro" id="IPR036249">
    <property type="entry name" value="Thioredoxin-like_sf"/>
</dbReference>
<comment type="caution">
    <text evidence="4">The sequence shown here is derived from an EMBL/GenBank/DDBJ whole genome shotgun (WGS) entry which is preliminary data.</text>
</comment>
<dbReference type="InterPro" id="IPR012336">
    <property type="entry name" value="Thioredoxin-like_fold"/>
</dbReference>
<evidence type="ECO:0000313" key="4">
    <source>
        <dbReference type="EMBL" id="KPL74464.1"/>
    </source>
</evidence>